<protein>
    <recommendedName>
        <fullName evidence="4">laccase</fullName>
        <ecNumber evidence="4">1.10.3.2</ecNumber>
    </recommendedName>
</protein>
<dbReference type="GO" id="GO:0048046">
    <property type="term" value="C:apoplast"/>
    <property type="evidence" value="ECO:0007669"/>
    <property type="project" value="UniProtKB-SubCell"/>
</dbReference>
<dbReference type="InterPro" id="IPR008972">
    <property type="entry name" value="Cupredoxin"/>
</dbReference>
<feature type="region of interest" description="Disordered" evidence="11">
    <location>
        <begin position="1"/>
        <end position="25"/>
    </location>
</feature>
<dbReference type="InterPro" id="IPR045087">
    <property type="entry name" value="Cu-oxidase_fam"/>
</dbReference>
<dbReference type="InterPro" id="IPR034285">
    <property type="entry name" value="CuRO_2_LCC"/>
</dbReference>
<dbReference type="InterPro" id="IPR011707">
    <property type="entry name" value="Cu-oxidase-like_N"/>
</dbReference>
<keyword evidence="6" id="KW-0964">Secreted</keyword>
<evidence type="ECO:0000256" key="9">
    <source>
        <dbReference type="ARBA" id="ARBA00023008"/>
    </source>
</evidence>
<keyword evidence="10" id="KW-0439">Lignin degradation</keyword>
<keyword evidence="9" id="KW-0186">Copper</keyword>
<comment type="subcellular location">
    <subcellularLocation>
        <location evidence="2">Secreted</location>
        <location evidence="2">Extracellular space</location>
        <location evidence="2">Apoplast</location>
    </subcellularLocation>
</comment>
<comment type="similarity">
    <text evidence="3">Belongs to the multicopper oxidase family.</text>
</comment>
<evidence type="ECO:0000313" key="14">
    <source>
        <dbReference type="EMBL" id="PKI73468.1"/>
    </source>
</evidence>
<dbReference type="EC" id="1.10.3.2" evidence="4"/>
<dbReference type="InterPro" id="IPR001117">
    <property type="entry name" value="Cu-oxidase_2nd"/>
</dbReference>
<evidence type="ECO:0000256" key="2">
    <source>
        <dbReference type="ARBA" id="ARBA00004271"/>
    </source>
</evidence>
<name>A0A2I0KYA8_PUNGR</name>
<dbReference type="PANTHER" id="PTHR11709">
    <property type="entry name" value="MULTI-COPPER OXIDASE"/>
    <property type="match status" value="1"/>
</dbReference>
<dbReference type="GO" id="GO:0005507">
    <property type="term" value="F:copper ion binding"/>
    <property type="evidence" value="ECO:0007669"/>
    <property type="project" value="InterPro"/>
</dbReference>
<comment type="caution">
    <text evidence="14">The sequence shown here is derived from an EMBL/GenBank/DDBJ whole genome shotgun (WGS) entry which is preliminary data.</text>
</comment>
<evidence type="ECO:0000256" key="4">
    <source>
        <dbReference type="ARBA" id="ARBA00012297"/>
    </source>
</evidence>
<dbReference type="STRING" id="22663.A0A2I0KYA8"/>
<keyword evidence="8" id="KW-0560">Oxidoreductase</keyword>
<comment type="catalytic activity">
    <reaction evidence="1">
        <text>4 hydroquinone + O2 = 4 benzosemiquinone + 2 H2O</text>
        <dbReference type="Rhea" id="RHEA:11276"/>
        <dbReference type="ChEBI" id="CHEBI:15377"/>
        <dbReference type="ChEBI" id="CHEBI:15379"/>
        <dbReference type="ChEBI" id="CHEBI:17594"/>
        <dbReference type="ChEBI" id="CHEBI:17977"/>
        <dbReference type="EC" id="1.10.3.2"/>
    </reaction>
</comment>
<dbReference type="GO" id="GO:0052716">
    <property type="term" value="F:hydroquinone:oxygen oxidoreductase activity"/>
    <property type="evidence" value="ECO:0007669"/>
    <property type="project" value="UniProtKB-EC"/>
</dbReference>
<dbReference type="EMBL" id="PGOL01000272">
    <property type="protein sequence ID" value="PKI73468.1"/>
    <property type="molecule type" value="Genomic_DNA"/>
</dbReference>
<dbReference type="GO" id="GO:0046274">
    <property type="term" value="P:lignin catabolic process"/>
    <property type="evidence" value="ECO:0007669"/>
    <property type="project" value="UniProtKB-KW"/>
</dbReference>
<evidence type="ECO:0000256" key="6">
    <source>
        <dbReference type="ARBA" id="ARBA00022525"/>
    </source>
</evidence>
<evidence type="ECO:0000259" key="12">
    <source>
        <dbReference type="Pfam" id="PF00394"/>
    </source>
</evidence>
<evidence type="ECO:0000256" key="3">
    <source>
        <dbReference type="ARBA" id="ARBA00010609"/>
    </source>
</evidence>
<dbReference type="Pfam" id="PF00394">
    <property type="entry name" value="Cu-oxidase"/>
    <property type="match status" value="1"/>
</dbReference>
<gene>
    <name evidence="14" type="ORF">CRG98_006049</name>
</gene>
<evidence type="ECO:0000256" key="7">
    <source>
        <dbReference type="ARBA" id="ARBA00022737"/>
    </source>
</evidence>
<evidence type="ECO:0000259" key="13">
    <source>
        <dbReference type="Pfam" id="PF07732"/>
    </source>
</evidence>
<accession>A0A2I0KYA8</accession>
<proteinExistence type="inferred from homology"/>
<dbReference type="Gene3D" id="2.60.40.420">
    <property type="entry name" value="Cupredoxins - blue copper proteins"/>
    <property type="match status" value="2"/>
</dbReference>
<feature type="domain" description="Plastocyanin-like" evidence="12">
    <location>
        <begin position="105"/>
        <end position="253"/>
    </location>
</feature>
<keyword evidence="15" id="KW-1185">Reference proteome</keyword>
<organism evidence="14 15">
    <name type="scientific">Punica granatum</name>
    <name type="common">Pomegranate</name>
    <dbReference type="NCBI Taxonomy" id="22663"/>
    <lineage>
        <taxon>Eukaryota</taxon>
        <taxon>Viridiplantae</taxon>
        <taxon>Streptophyta</taxon>
        <taxon>Embryophyta</taxon>
        <taxon>Tracheophyta</taxon>
        <taxon>Spermatophyta</taxon>
        <taxon>Magnoliopsida</taxon>
        <taxon>eudicotyledons</taxon>
        <taxon>Gunneridae</taxon>
        <taxon>Pentapetalae</taxon>
        <taxon>rosids</taxon>
        <taxon>malvids</taxon>
        <taxon>Myrtales</taxon>
        <taxon>Lythraceae</taxon>
        <taxon>Punica</taxon>
    </lineage>
</organism>
<dbReference type="Pfam" id="PF07732">
    <property type="entry name" value="Cu-oxidase_3"/>
    <property type="match status" value="1"/>
</dbReference>
<dbReference type="CDD" id="cd13875">
    <property type="entry name" value="CuRO_2_LCC_plant"/>
    <property type="match status" value="1"/>
</dbReference>
<evidence type="ECO:0000256" key="5">
    <source>
        <dbReference type="ARBA" id="ARBA00022523"/>
    </source>
</evidence>
<evidence type="ECO:0000256" key="10">
    <source>
        <dbReference type="ARBA" id="ARBA00023185"/>
    </source>
</evidence>
<sequence length="380" mass="41947">MAPSRAGDPCSKRGHSVRDYPQSGRIWHGVKQPGNPWYDGPENITQCPILAGTNFTYEVIFSDEEGTLWWHAHSDWTRATVHGAIIISPPTGTNYPLHIKPDADEVIVLGTWYKVDVMEMIEHALANGSFPALADALTINGQPGNEYDCSSDSIYRLSVDIGKTYLLRIINAAMNEELFFGIANHNLTVVGVDAAYVEPIDVEYIMITPGQTMDVLLTANQLSRYFQMAAYPFADTNSPVERSKATALLQYNGQDGPSLFPVPITTLPNYDHRDVAENFMRMLKSLVHSDYPIKVPQNVNTSLFITVSVNLLDCNGTCGGPNKNGLSASLNNISFELPQVDILKAYEEYVLPYPVLLVLAYVACTMTEFSPNLIISSLSC</sequence>
<evidence type="ECO:0000256" key="1">
    <source>
        <dbReference type="ARBA" id="ARBA00000349"/>
    </source>
</evidence>
<evidence type="ECO:0000256" key="8">
    <source>
        <dbReference type="ARBA" id="ARBA00023002"/>
    </source>
</evidence>
<dbReference type="AlphaFoldDB" id="A0A2I0KYA8"/>
<dbReference type="SUPFAM" id="SSF49503">
    <property type="entry name" value="Cupredoxins"/>
    <property type="match status" value="2"/>
</dbReference>
<evidence type="ECO:0000256" key="11">
    <source>
        <dbReference type="SAM" id="MobiDB-lite"/>
    </source>
</evidence>
<reference evidence="14 15" key="1">
    <citation type="submission" date="2017-11" db="EMBL/GenBank/DDBJ databases">
        <title>De-novo sequencing of pomegranate (Punica granatum L.) genome.</title>
        <authorList>
            <person name="Akparov Z."/>
            <person name="Amiraslanov A."/>
            <person name="Hajiyeva S."/>
            <person name="Abbasov M."/>
            <person name="Kaur K."/>
            <person name="Hamwieh A."/>
            <person name="Solovyev V."/>
            <person name="Salamov A."/>
            <person name="Braich B."/>
            <person name="Kosarev P."/>
            <person name="Mahmoud A."/>
            <person name="Hajiyev E."/>
            <person name="Babayeva S."/>
            <person name="Izzatullayeva V."/>
            <person name="Mammadov A."/>
            <person name="Mammadov A."/>
            <person name="Sharifova S."/>
            <person name="Ojaghi J."/>
            <person name="Eynullazada K."/>
            <person name="Bayramov B."/>
            <person name="Abdulazimova A."/>
            <person name="Shahmuradov I."/>
        </authorList>
    </citation>
    <scope>NUCLEOTIDE SEQUENCE [LARGE SCALE GENOMIC DNA]</scope>
    <source>
        <strain evidence="15">cv. AG2017</strain>
        <tissue evidence="14">Leaf</tissue>
    </source>
</reference>
<evidence type="ECO:0000313" key="15">
    <source>
        <dbReference type="Proteomes" id="UP000233551"/>
    </source>
</evidence>
<dbReference type="Proteomes" id="UP000233551">
    <property type="component" value="Unassembled WGS sequence"/>
</dbReference>
<feature type="domain" description="Plastocyanin-like" evidence="13">
    <location>
        <begin position="27"/>
        <end position="90"/>
    </location>
</feature>
<dbReference type="PANTHER" id="PTHR11709:SF410">
    <property type="entry name" value="LACCASE"/>
    <property type="match status" value="1"/>
</dbReference>
<keyword evidence="5" id="KW-0052">Apoplast</keyword>
<keyword evidence="7" id="KW-0677">Repeat</keyword>